<dbReference type="PANTHER" id="PTHR10218:SF302">
    <property type="entry name" value="GUANINE NUCLEOTIDE-BINDING PROTEIN ALPHA-5 SUBUNIT"/>
    <property type="match status" value="1"/>
</dbReference>
<dbReference type="GO" id="GO:0031683">
    <property type="term" value="F:G-protein beta/gamma-subunit complex binding"/>
    <property type="evidence" value="ECO:0007669"/>
    <property type="project" value="InterPro"/>
</dbReference>
<keyword evidence="1 7" id="KW-0479">Metal-binding</keyword>
<dbReference type="OrthoDB" id="5817230at2759"/>
<reference evidence="8 9" key="1">
    <citation type="submission" date="2016-08" db="EMBL/GenBank/DDBJ databases">
        <title>A Parts List for Fungal Cellulosomes Revealed by Comparative Genomics.</title>
        <authorList>
            <consortium name="DOE Joint Genome Institute"/>
            <person name="Haitjema C.H."/>
            <person name="Gilmore S.P."/>
            <person name="Henske J.K."/>
            <person name="Solomon K.V."/>
            <person name="De Groot R."/>
            <person name="Kuo A."/>
            <person name="Mondo S.J."/>
            <person name="Salamov A.A."/>
            <person name="Labutti K."/>
            <person name="Zhao Z."/>
            <person name="Chiniquy J."/>
            <person name="Barry K."/>
            <person name="Brewer H.M."/>
            <person name="Purvine S.O."/>
            <person name="Wright A.T."/>
            <person name="Boxma B."/>
            <person name="Van Alen T."/>
            <person name="Hackstein J.H."/>
            <person name="Baker S.E."/>
            <person name="Grigoriev I.V."/>
            <person name="O'Malley M.A."/>
        </authorList>
    </citation>
    <scope>NUCLEOTIDE SEQUENCE [LARGE SCALE GENOMIC DNA]</scope>
    <source>
        <strain evidence="8 9">G1</strain>
    </source>
</reference>
<dbReference type="STRING" id="1754190.A0A1Y2BVC8"/>
<feature type="binding site" evidence="6">
    <location>
        <begin position="148"/>
        <end position="149"/>
    </location>
    <ligand>
        <name>GTP</name>
        <dbReference type="ChEBI" id="CHEBI:37565"/>
    </ligand>
</feature>
<accession>A0A1Y2BVC8</accession>
<feature type="binding site" evidence="6">
    <location>
        <position position="324"/>
    </location>
    <ligand>
        <name>GTP</name>
        <dbReference type="ChEBI" id="CHEBI:37565"/>
    </ligand>
</feature>
<evidence type="ECO:0000256" key="3">
    <source>
        <dbReference type="ARBA" id="ARBA00022842"/>
    </source>
</evidence>
<keyword evidence="5" id="KW-0807">Transducer</keyword>
<dbReference type="SUPFAM" id="SSF47895">
    <property type="entry name" value="Transducin (alpha subunit), insertion domain"/>
    <property type="match status" value="1"/>
</dbReference>
<sequence>MGLCISTEEVNEQTRMIDRELKVDKYKRKTEIKILLLGGSESGKSTVLKQLRIIYQKNFKPQERIQYRVVIYMNIAQTAKSLIELAEHMKIPIKNDTAVNIIKTFNASIDKDTPLPEKYFKALIEIRDYLKDKSNFFTSSEYKVMMDDSSRYFMKNIDRLSCTDYIPTDQDILRCRVRTTGITQTIFKVNELLYRVVDVGGQRTERKKWIHCFDDVNAIIFLVALSGYDETLWEDNKMNQMYEALLLFDSICNSKWFINTPIILFLNKIDIFKKKIKYSPVSNYFPDFTGNNNNYEETSLYFKNRFENLQRNRHQPLYTHYTFATDTTYMRDIMNVINSGIMKSNMKKTLIF</sequence>
<protein>
    <submittedName>
        <fullName evidence="8">Guanine nucleotide binding protein, alpha subunit</fullName>
    </submittedName>
</protein>
<evidence type="ECO:0000256" key="1">
    <source>
        <dbReference type="ARBA" id="ARBA00022723"/>
    </source>
</evidence>
<dbReference type="AlphaFoldDB" id="A0A1Y2BVC8"/>
<feature type="binding site" evidence="7">
    <location>
        <position position="45"/>
    </location>
    <ligand>
        <name>Mg(2+)</name>
        <dbReference type="ChEBI" id="CHEBI:18420"/>
    </ligand>
</feature>
<dbReference type="PANTHER" id="PTHR10218">
    <property type="entry name" value="GTP-BINDING PROTEIN ALPHA SUBUNIT"/>
    <property type="match status" value="1"/>
</dbReference>
<dbReference type="Gene3D" id="1.10.400.10">
    <property type="entry name" value="GI Alpha 1, domain 2-like"/>
    <property type="match status" value="1"/>
</dbReference>
<proteinExistence type="predicted"/>
<organism evidence="8 9">
    <name type="scientific">Neocallimastix californiae</name>
    <dbReference type="NCBI Taxonomy" id="1754190"/>
    <lineage>
        <taxon>Eukaryota</taxon>
        <taxon>Fungi</taxon>
        <taxon>Fungi incertae sedis</taxon>
        <taxon>Chytridiomycota</taxon>
        <taxon>Chytridiomycota incertae sedis</taxon>
        <taxon>Neocallimastigomycetes</taxon>
        <taxon>Neocallimastigales</taxon>
        <taxon>Neocallimastigaceae</taxon>
        <taxon>Neocallimastix</taxon>
    </lineage>
</organism>
<dbReference type="InterPro" id="IPR001019">
    <property type="entry name" value="Gprotein_alpha_su"/>
</dbReference>
<dbReference type="PRINTS" id="PR00318">
    <property type="entry name" value="GPROTEINA"/>
</dbReference>
<feature type="binding site" evidence="7">
    <location>
        <position position="179"/>
    </location>
    <ligand>
        <name>Mg(2+)</name>
        <dbReference type="ChEBI" id="CHEBI:18420"/>
    </ligand>
</feature>
<dbReference type="PROSITE" id="PS51882">
    <property type="entry name" value="G_ALPHA"/>
    <property type="match status" value="1"/>
</dbReference>
<keyword evidence="4 6" id="KW-0342">GTP-binding</keyword>
<comment type="caution">
    <text evidence="8">The sequence shown here is derived from an EMBL/GenBank/DDBJ whole genome shotgun (WGS) entry which is preliminary data.</text>
</comment>
<name>A0A1Y2BVC8_9FUNG</name>
<dbReference type="EMBL" id="MCOG01000135">
    <property type="protein sequence ID" value="ORY38720.1"/>
    <property type="molecule type" value="Genomic_DNA"/>
</dbReference>
<gene>
    <name evidence="8" type="ORF">LY90DRAFT_459042</name>
</gene>
<dbReference type="Pfam" id="PF00503">
    <property type="entry name" value="G-alpha"/>
    <property type="match status" value="1"/>
</dbReference>
<feature type="binding site" evidence="6">
    <location>
        <begin position="41"/>
        <end position="46"/>
    </location>
    <ligand>
        <name>GTP</name>
        <dbReference type="ChEBI" id="CHEBI:37565"/>
    </ligand>
</feature>
<dbReference type="PRINTS" id="PR01241">
    <property type="entry name" value="GPROTEINAFNG"/>
</dbReference>
<dbReference type="InterPro" id="IPR027417">
    <property type="entry name" value="P-loop_NTPase"/>
</dbReference>
<evidence type="ECO:0000256" key="6">
    <source>
        <dbReference type="PIRSR" id="PIRSR601019-1"/>
    </source>
</evidence>
<evidence type="ECO:0000256" key="7">
    <source>
        <dbReference type="PIRSR" id="PIRSR601019-2"/>
    </source>
</evidence>
<evidence type="ECO:0000256" key="2">
    <source>
        <dbReference type="ARBA" id="ARBA00022741"/>
    </source>
</evidence>
<keyword evidence="3 7" id="KW-0460">Magnesium</keyword>
<dbReference type="Gene3D" id="3.40.50.300">
    <property type="entry name" value="P-loop containing nucleotide triphosphate hydrolases"/>
    <property type="match status" value="1"/>
</dbReference>
<keyword evidence="2 6" id="KW-0547">Nucleotide-binding</keyword>
<dbReference type="InterPro" id="IPR002975">
    <property type="entry name" value="Fungi_Gprotein_alpha"/>
</dbReference>
<dbReference type="SUPFAM" id="SSF52540">
    <property type="entry name" value="P-loop containing nucleoside triphosphate hydrolases"/>
    <property type="match status" value="1"/>
</dbReference>
<dbReference type="GO" id="GO:0005525">
    <property type="term" value="F:GTP binding"/>
    <property type="evidence" value="ECO:0007669"/>
    <property type="project" value="UniProtKB-KW"/>
</dbReference>
<dbReference type="GO" id="GO:0046872">
    <property type="term" value="F:metal ion binding"/>
    <property type="evidence" value="ECO:0007669"/>
    <property type="project" value="UniProtKB-KW"/>
</dbReference>
<dbReference type="CDD" id="cd00066">
    <property type="entry name" value="G-alpha"/>
    <property type="match status" value="1"/>
</dbReference>
<dbReference type="InterPro" id="IPR011025">
    <property type="entry name" value="GproteinA_insert"/>
</dbReference>
<dbReference type="GO" id="GO:0007188">
    <property type="term" value="P:adenylate cyclase-modulating G protein-coupled receptor signaling pathway"/>
    <property type="evidence" value="ECO:0007669"/>
    <property type="project" value="TreeGrafter"/>
</dbReference>
<evidence type="ECO:0000313" key="9">
    <source>
        <dbReference type="Proteomes" id="UP000193920"/>
    </source>
</evidence>
<keyword evidence="9" id="KW-1185">Reference proteome</keyword>
<dbReference type="GO" id="GO:0001664">
    <property type="term" value="F:G protein-coupled receptor binding"/>
    <property type="evidence" value="ECO:0007669"/>
    <property type="project" value="InterPro"/>
</dbReference>
<dbReference type="GO" id="GO:0005834">
    <property type="term" value="C:heterotrimeric G-protein complex"/>
    <property type="evidence" value="ECO:0007669"/>
    <property type="project" value="InterPro"/>
</dbReference>
<dbReference type="GO" id="GO:0003924">
    <property type="term" value="F:GTPase activity"/>
    <property type="evidence" value="ECO:0007669"/>
    <property type="project" value="InterPro"/>
</dbReference>
<dbReference type="SMART" id="SM00275">
    <property type="entry name" value="G_alpha"/>
    <property type="match status" value="1"/>
</dbReference>
<feature type="binding site" evidence="6">
    <location>
        <begin position="198"/>
        <end position="202"/>
    </location>
    <ligand>
        <name>GTP</name>
        <dbReference type="ChEBI" id="CHEBI:37565"/>
    </ligand>
</feature>
<feature type="binding site" evidence="6">
    <location>
        <begin position="267"/>
        <end position="270"/>
    </location>
    <ligand>
        <name>GTP</name>
        <dbReference type="ChEBI" id="CHEBI:37565"/>
    </ligand>
</feature>
<evidence type="ECO:0000256" key="4">
    <source>
        <dbReference type="ARBA" id="ARBA00023134"/>
    </source>
</evidence>
<dbReference type="Proteomes" id="UP000193920">
    <property type="component" value="Unassembled WGS sequence"/>
</dbReference>
<evidence type="ECO:0000256" key="5">
    <source>
        <dbReference type="ARBA" id="ARBA00023224"/>
    </source>
</evidence>
<evidence type="ECO:0000313" key="8">
    <source>
        <dbReference type="EMBL" id="ORY38720.1"/>
    </source>
</evidence>
<feature type="binding site" evidence="6">
    <location>
        <begin position="173"/>
        <end position="179"/>
    </location>
    <ligand>
        <name>GTP</name>
        <dbReference type="ChEBI" id="CHEBI:37565"/>
    </ligand>
</feature>
<dbReference type="FunFam" id="3.40.50.300:FF:000563">
    <property type="entry name" value="Guanine nucleotide-binding protein alpha subunit"/>
    <property type="match status" value="1"/>
</dbReference>
<dbReference type="GO" id="GO:0005737">
    <property type="term" value="C:cytoplasm"/>
    <property type="evidence" value="ECO:0007669"/>
    <property type="project" value="TreeGrafter"/>
</dbReference>